<evidence type="ECO:0000256" key="2">
    <source>
        <dbReference type="ARBA" id="ARBA00009450"/>
    </source>
</evidence>
<dbReference type="InterPro" id="IPR049712">
    <property type="entry name" value="Poly_export"/>
</dbReference>
<dbReference type="Pfam" id="PF02563">
    <property type="entry name" value="Poly_export"/>
    <property type="match status" value="1"/>
</dbReference>
<feature type="domain" description="Soluble ligand binding" evidence="17">
    <location>
        <begin position="239"/>
        <end position="284"/>
    </location>
</feature>
<organism evidence="19 20">
    <name type="scientific">Candidatus Methylomirabilis lanthanidiphila</name>
    <dbReference type="NCBI Taxonomy" id="2211376"/>
    <lineage>
        <taxon>Bacteria</taxon>
        <taxon>Candidatus Methylomirabilota</taxon>
        <taxon>Candidatus Methylomirabilia</taxon>
        <taxon>Candidatus Methylomirabilales</taxon>
        <taxon>Candidatus Methylomirabilaceae</taxon>
        <taxon>Candidatus Methylomirabilis</taxon>
    </lineage>
</organism>
<gene>
    <name evidence="19" type="ORF">MELA_01194</name>
</gene>
<accession>A0A564ZHK4</accession>
<dbReference type="GO" id="GO:0046930">
    <property type="term" value="C:pore complex"/>
    <property type="evidence" value="ECO:0007669"/>
    <property type="project" value="UniProtKB-KW"/>
</dbReference>
<keyword evidence="10" id="KW-0626">Porin</keyword>
<dbReference type="Gene3D" id="3.10.560.10">
    <property type="entry name" value="Outer membrane lipoprotein wza domain like"/>
    <property type="match status" value="1"/>
</dbReference>
<evidence type="ECO:0000256" key="10">
    <source>
        <dbReference type="ARBA" id="ARBA00023114"/>
    </source>
</evidence>
<dbReference type="Proteomes" id="UP000334340">
    <property type="component" value="Unassembled WGS sequence"/>
</dbReference>
<dbReference type="InterPro" id="IPR054765">
    <property type="entry name" value="SLBB_dom"/>
</dbReference>
<evidence type="ECO:0000259" key="16">
    <source>
        <dbReference type="Pfam" id="PF02563"/>
    </source>
</evidence>
<comment type="similarity">
    <text evidence="2">Belongs to the BexD/CtrA/VexA family.</text>
</comment>
<dbReference type="Gene3D" id="3.30.1950.10">
    <property type="entry name" value="wza like domain"/>
    <property type="match status" value="1"/>
</dbReference>
<keyword evidence="3" id="KW-0813">Transport</keyword>
<dbReference type="Pfam" id="PF22461">
    <property type="entry name" value="SLBB_2"/>
    <property type="match status" value="1"/>
</dbReference>
<evidence type="ECO:0000256" key="5">
    <source>
        <dbReference type="ARBA" id="ARBA00022597"/>
    </source>
</evidence>
<evidence type="ECO:0000256" key="13">
    <source>
        <dbReference type="ARBA" id="ARBA00023237"/>
    </source>
</evidence>
<comment type="subcellular location">
    <subcellularLocation>
        <location evidence="1">Cell outer membrane</location>
        <topology evidence="1">Multi-pass membrane protein</topology>
    </subcellularLocation>
</comment>
<dbReference type="InterPro" id="IPR019554">
    <property type="entry name" value="Soluble_ligand-bd"/>
</dbReference>
<keyword evidence="6" id="KW-0812">Transmembrane</keyword>
<evidence type="ECO:0000259" key="17">
    <source>
        <dbReference type="Pfam" id="PF10531"/>
    </source>
</evidence>
<dbReference type="Pfam" id="PF10531">
    <property type="entry name" value="SLBB"/>
    <property type="match status" value="1"/>
</dbReference>
<dbReference type="EMBL" id="CABIKM010000019">
    <property type="protein sequence ID" value="VUZ84820.1"/>
    <property type="molecule type" value="Genomic_DNA"/>
</dbReference>
<dbReference type="GO" id="GO:0009279">
    <property type="term" value="C:cell outer membrane"/>
    <property type="evidence" value="ECO:0007669"/>
    <property type="project" value="UniProtKB-SubCell"/>
</dbReference>
<keyword evidence="20" id="KW-1185">Reference proteome</keyword>
<dbReference type="PANTHER" id="PTHR33619">
    <property type="entry name" value="POLYSACCHARIDE EXPORT PROTEIN GFCE-RELATED"/>
    <property type="match status" value="1"/>
</dbReference>
<dbReference type="PROSITE" id="PS51257">
    <property type="entry name" value="PROKAR_LIPOPROTEIN"/>
    <property type="match status" value="1"/>
</dbReference>
<keyword evidence="7 15" id="KW-0732">Signal</keyword>
<keyword evidence="9" id="KW-0406">Ion transport</keyword>
<evidence type="ECO:0000259" key="18">
    <source>
        <dbReference type="Pfam" id="PF22461"/>
    </source>
</evidence>
<sequence>MRQTPILYIIGLGMLAAGCASAGPSRETLIAMASASQSSESTGSVALNSKIISASTQADGFAGDYIIGAGDLLVISILDLSEVDKAKVRVSAEGFIRLPLIDTVKAKDLTARQLESELAVLYGVEYLHDPQVSVFIEEYRSQRASVLGEVNKPGIYEVNDRRSLTDMLAQAGGLSKEADRVVYILRKNGSPGTALSSSGDLLKVDLDELLAGRNPALNVRVDSGDVISVPKSGEFLLGGAVRKPGPYPLKGKLTVDQAIYFGEALKDEADVSNIEVLRFNGSKTEVLHIDLEQLRQEGKVAPAIQKNDVIFVGTSGPKTVLYGAVDFVKTVVRFGFSAGMAF</sequence>
<keyword evidence="11" id="KW-0472">Membrane</keyword>
<evidence type="ECO:0000256" key="9">
    <source>
        <dbReference type="ARBA" id="ARBA00023065"/>
    </source>
</evidence>
<dbReference type="PANTHER" id="PTHR33619:SF3">
    <property type="entry name" value="POLYSACCHARIDE EXPORT PROTEIN GFCE-RELATED"/>
    <property type="match status" value="1"/>
</dbReference>
<protein>
    <submittedName>
        <fullName evidence="19">Polysaccharide biosynthesis/export protein</fullName>
    </submittedName>
</protein>
<feature type="chain" id="PRO_5022134590" evidence="15">
    <location>
        <begin position="23"/>
        <end position="342"/>
    </location>
</feature>
<keyword evidence="5" id="KW-0762">Sugar transport</keyword>
<keyword evidence="4" id="KW-1134">Transmembrane beta strand</keyword>
<reference evidence="19 20" key="1">
    <citation type="submission" date="2019-07" db="EMBL/GenBank/DDBJ databases">
        <authorList>
            <person name="Cremers G."/>
        </authorList>
    </citation>
    <scope>NUCLEOTIDE SEQUENCE [LARGE SCALE GENOMIC DNA]</scope>
</reference>
<dbReference type="GO" id="GO:0015288">
    <property type="term" value="F:porin activity"/>
    <property type="evidence" value="ECO:0007669"/>
    <property type="project" value="UniProtKB-KW"/>
</dbReference>
<keyword evidence="8" id="KW-0625">Polysaccharide transport</keyword>
<evidence type="ECO:0000256" key="6">
    <source>
        <dbReference type="ARBA" id="ARBA00022692"/>
    </source>
</evidence>
<name>A0A564ZHK4_9BACT</name>
<dbReference type="AlphaFoldDB" id="A0A564ZHK4"/>
<evidence type="ECO:0000256" key="3">
    <source>
        <dbReference type="ARBA" id="ARBA00022448"/>
    </source>
</evidence>
<dbReference type="GO" id="GO:0015159">
    <property type="term" value="F:polysaccharide transmembrane transporter activity"/>
    <property type="evidence" value="ECO:0007669"/>
    <property type="project" value="InterPro"/>
</dbReference>
<keyword evidence="12" id="KW-0564">Palmitate</keyword>
<feature type="domain" description="SLBB" evidence="18">
    <location>
        <begin position="142"/>
        <end position="229"/>
    </location>
</feature>
<evidence type="ECO:0000256" key="14">
    <source>
        <dbReference type="ARBA" id="ARBA00023288"/>
    </source>
</evidence>
<evidence type="ECO:0000256" key="15">
    <source>
        <dbReference type="SAM" id="SignalP"/>
    </source>
</evidence>
<evidence type="ECO:0000313" key="19">
    <source>
        <dbReference type="EMBL" id="VUZ84820.1"/>
    </source>
</evidence>
<dbReference type="Gene3D" id="3.10.20.600">
    <property type="match status" value="1"/>
</dbReference>
<proteinExistence type="inferred from homology"/>
<evidence type="ECO:0000256" key="4">
    <source>
        <dbReference type="ARBA" id="ARBA00022452"/>
    </source>
</evidence>
<dbReference type="GO" id="GO:0006811">
    <property type="term" value="P:monoatomic ion transport"/>
    <property type="evidence" value="ECO:0007669"/>
    <property type="project" value="UniProtKB-KW"/>
</dbReference>
<feature type="signal peptide" evidence="15">
    <location>
        <begin position="1"/>
        <end position="22"/>
    </location>
</feature>
<dbReference type="InterPro" id="IPR003715">
    <property type="entry name" value="Poly_export_N"/>
</dbReference>
<evidence type="ECO:0000313" key="20">
    <source>
        <dbReference type="Proteomes" id="UP000334340"/>
    </source>
</evidence>
<evidence type="ECO:0000256" key="8">
    <source>
        <dbReference type="ARBA" id="ARBA00023047"/>
    </source>
</evidence>
<keyword evidence="14" id="KW-0449">Lipoprotein</keyword>
<evidence type="ECO:0000256" key="7">
    <source>
        <dbReference type="ARBA" id="ARBA00022729"/>
    </source>
</evidence>
<evidence type="ECO:0000256" key="1">
    <source>
        <dbReference type="ARBA" id="ARBA00004571"/>
    </source>
</evidence>
<evidence type="ECO:0000256" key="12">
    <source>
        <dbReference type="ARBA" id="ARBA00023139"/>
    </source>
</evidence>
<evidence type="ECO:0000256" key="11">
    <source>
        <dbReference type="ARBA" id="ARBA00023136"/>
    </source>
</evidence>
<keyword evidence="13" id="KW-0998">Cell outer membrane</keyword>
<feature type="domain" description="Polysaccharide export protein N-terminal" evidence="16">
    <location>
        <begin position="63"/>
        <end position="136"/>
    </location>
</feature>